<evidence type="ECO:0000313" key="2">
    <source>
        <dbReference type="EMBL" id="KFG56358.1"/>
    </source>
</evidence>
<feature type="transmembrane region" description="Helical" evidence="1">
    <location>
        <begin position="6"/>
        <end position="27"/>
    </location>
</feature>
<sequence>MYMYVYTHTGVGLAPVWVTVYACEYKLRNRSLCRRRSACLFEADNFSDVSTPSARNTDAVEQKKYTTLSTQSDAYEQLQPCAHVDSNKQPQKLYFHLHAPKSLGITPHIHEYVATPCGIESTTCVYIC</sequence>
<name>A0A086LI90_TOXGO</name>
<organism evidence="2 3">
    <name type="scientific">Toxoplasma gondii FOU</name>
    <dbReference type="NCBI Taxonomy" id="943167"/>
    <lineage>
        <taxon>Eukaryota</taxon>
        <taxon>Sar</taxon>
        <taxon>Alveolata</taxon>
        <taxon>Apicomplexa</taxon>
        <taxon>Conoidasida</taxon>
        <taxon>Coccidia</taxon>
        <taxon>Eucoccidiorida</taxon>
        <taxon>Eimeriorina</taxon>
        <taxon>Sarcocystidae</taxon>
        <taxon>Toxoplasma</taxon>
    </lineage>
</organism>
<evidence type="ECO:0000256" key="1">
    <source>
        <dbReference type="SAM" id="Phobius"/>
    </source>
</evidence>
<dbReference type="VEuPathDB" id="ToxoDB:TGFOU_364070"/>
<keyword evidence="1" id="KW-0472">Membrane</keyword>
<proteinExistence type="predicted"/>
<comment type="caution">
    <text evidence="2">The sequence shown here is derived from an EMBL/GenBank/DDBJ whole genome shotgun (WGS) entry which is preliminary data.</text>
</comment>
<dbReference type="Proteomes" id="UP000028838">
    <property type="component" value="Unassembled WGS sequence"/>
</dbReference>
<gene>
    <name evidence="2" type="ORF">TGFOU_364070</name>
</gene>
<evidence type="ECO:0000313" key="3">
    <source>
        <dbReference type="Proteomes" id="UP000028838"/>
    </source>
</evidence>
<dbReference type="AlphaFoldDB" id="A0A086LI90"/>
<keyword evidence="1 2" id="KW-0812">Transmembrane</keyword>
<keyword evidence="1" id="KW-1133">Transmembrane helix</keyword>
<protein>
    <submittedName>
        <fullName evidence="2">Putative transmembrane protein</fullName>
    </submittedName>
</protein>
<accession>A0A086LI90</accession>
<reference evidence="2 3" key="1">
    <citation type="submission" date="2014-07" db="EMBL/GenBank/DDBJ databases">
        <authorList>
            <person name="Sibley D."/>
            <person name="Venepally P."/>
            <person name="Karamycheva S."/>
            <person name="Hadjithomas M."/>
            <person name="Khan A."/>
            <person name="Brunk B."/>
            <person name="Roos D."/>
            <person name="Caler E."/>
            <person name="Lorenzi H."/>
        </authorList>
    </citation>
    <scope>NUCLEOTIDE SEQUENCE [LARGE SCALE GENOMIC DNA]</scope>
    <source>
        <strain evidence="2 3">FOU</strain>
    </source>
</reference>
<dbReference type="EMBL" id="AEYH02000029">
    <property type="protein sequence ID" value="KFG56358.1"/>
    <property type="molecule type" value="Genomic_DNA"/>
</dbReference>